<evidence type="ECO:0000313" key="15">
    <source>
        <dbReference type="EMBL" id="OAE35378.1"/>
    </source>
</evidence>
<dbReference type="Pfam" id="PF12330">
    <property type="entry name" value="Haspin_kinase"/>
    <property type="match status" value="1"/>
</dbReference>
<evidence type="ECO:0000256" key="7">
    <source>
        <dbReference type="ARBA" id="ARBA00022679"/>
    </source>
</evidence>
<comment type="caution">
    <text evidence="15">The sequence shown here is derived from an EMBL/GenBank/DDBJ whole genome shotgun (WGS) entry which is preliminary data.</text>
</comment>
<feature type="region of interest" description="Disordered" evidence="13">
    <location>
        <begin position="452"/>
        <end position="474"/>
    </location>
</feature>
<evidence type="ECO:0000256" key="2">
    <source>
        <dbReference type="ARBA" id="ARBA00004496"/>
    </source>
</evidence>
<evidence type="ECO:0000256" key="6">
    <source>
        <dbReference type="ARBA" id="ARBA00022527"/>
    </source>
</evidence>
<dbReference type="PANTHER" id="PTHR24419">
    <property type="entry name" value="INTERLEUKIN-1 RECEPTOR-ASSOCIATED KINASE"/>
    <property type="match status" value="1"/>
</dbReference>
<feature type="region of interest" description="Disordered" evidence="13">
    <location>
        <begin position="359"/>
        <end position="419"/>
    </location>
</feature>
<keyword evidence="10" id="KW-0067">ATP-binding</keyword>
<feature type="region of interest" description="Disordered" evidence="13">
    <location>
        <begin position="124"/>
        <end position="159"/>
    </location>
</feature>
<dbReference type="GO" id="GO:0005634">
    <property type="term" value="C:nucleus"/>
    <property type="evidence" value="ECO:0007669"/>
    <property type="project" value="TreeGrafter"/>
</dbReference>
<feature type="region of interest" description="Disordered" evidence="13">
    <location>
        <begin position="190"/>
        <end position="222"/>
    </location>
</feature>
<dbReference type="GO" id="GO:0005524">
    <property type="term" value="F:ATP binding"/>
    <property type="evidence" value="ECO:0007669"/>
    <property type="project" value="UniProtKB-KW"/>
</dbReference>
<evidence type="ECO:0000256" key="4">
    <source>
        <dbReference type="ARBA" id="ARBA00022454"/>
    </source>
</evidence>
<keyword evidence="8" id="KW-0547">Nucleotide-binding</keyword>
<evidence type="ECO:0000256" key="3">
    <source>
        <dbReference type="ARBA" id="ARBA00012513"/>
    </source>
</evidence>
<feature type="compositionally biased region" description="Polar residues" evidence="13">
    <location>
        <begin position="202"/>
        <end position="215"/>
    </location>
</feature>
<dbReference type="GO" id="GO:0035556">
    <property type="term" value="P:intracellular signal transduction"/>
    <property type="evidence" value="ECO:0007669"/>
    <property type="project" value="TreeGrafter"/>
</dbReference>
<dbReference type="GO" id="GO:0072354">
    <property type="term" value="F:histone H3T3 kinase activity"/>
    <property type="evidence" value="ECO:0007669"/>
    <property type="project" value="TreeGrafter"/>
</dbReference>
<evidence type="ECO:0000256" key="1">
    <source>
        <dbReference type="ARBA" id="ARBA00004286"/>
    </source>
</evidence>
<dbReference type="Proteomes" id="UP000077202">
    <property type="component" value="Unassembled WGS sequence"/>
</dbReference>
<keyword evidence="7" id="KW-0808">Transferase</keyword>
<evidence type="ECO:0000259" key="14">
    <source>
        <dbReference type="PROSITE" id="PS50011"/>
    </source>
</evidence>
<dbReference type="FunFam" id="1.10.510.10:FF:000401">
    <property type="entry name" value="serine/threonine-protein kinase haspin"/>
    <property type="match status" value="1"/>
</dbReference>
<dbReference type="GO" id="GO:0005694">
    <property type="term" value="C:chromosome"/>
    <property type="evidence" value="ECO:0007669"/>
    <property type="project" value="UniProtKB-SubCell"/>
</dbReference>
<dbReference type="Gene3D" id="3.30.200.20">
    <property type="entry name" value="Phosphorylase Kinase, domain 1"/>
    <property type="match status" value="1"/>
</dbReference>
<evidence type="ECO:0000313" key="16">
    <source>
        <dbReference type="Proteomes" id="UP000077202"/>
    </source>
</evidence>
<keyword evidence="6" id="KW-0723">Serine/threonine-protein kinase</keyword>
<evidence type="ECO:0000256" key="8">
    <source>
        <dbReference type="ARBA" id="ARBA00022741"/>
    </source>
</evidence>
<sequence>MHLGSDLKSFAAASPSPADELALEAPVANGGVLTQHREEMWRAREEFVARPIILSFEVTAAAAAAGGGGRGEQASILRGFILLLSWNMDLKTVVYKRRPKKKSVSDVPDAEAAEIISDIDTVQIPRNAGSRSNDGAKPVSGGKKNDRKSWVDHSLSNRGRRSSLSFGEAYDLSTMAFKWIDSVGSRFIPDWGSKKKKKQGNSDRSGTVKKSSMANRSKRIEPPEDFVQEKLAMFAEIDAFDLQSEEERCTWSRQHEAYVDFPKELGPKNRQRKGALEIVPEAGSEELSSESLSAALSAALQSPDSVSAHYAGRRDSVTSKGRIETLDFRLRHDGFDQAREPSGDAFVRTEVVHGWNLDSDDEEDVKSRPRSSDSRRYSAESEASERRLTAERNPDDRRFSAESISSKGRLSDGSRSEQNLYSGDVDVLTSGLRSLQVGENFRVSTGERLKSLVEDGEDEEGCSESEEAEDSEDSLPFGELLLGTDLLPIFEALMKECHQTRPLSLREAISNFCDISDIVKLGEGTFGEAFKGDGCVFKIVPMDGETLVNGEVQKTSAEIYSEVLLTNTLTRLRCVKSDASSRSSNFCTNFIETKRIYICQGTYEQELIKAWEDWDAIRASDNDHPMIFPQKQLFVVFVLADGGIDLETFVLFSFNEARSILFQVVLALAVAEEACGFEHRDLHWGNIVLARDYKNEYGYYKLLDKDIRVKTFGVSVSIIDFTLSRIDTGKQVFFCNLSNDPELFEGPTRDVQSDTYRRMLNLTEGHWEGSFPKTNCFWIHYVTDILLNKKSFPASSQEKRALRSFSKRVLLYDSANAASSDDFFHDLKIV</sequence>
<dbReference type="Gene3D" id="1.10.510.10">
    <property type="entry name" value="Transferase(Phosphotransferase) domain 1"/>
    <property type="match status" value="1"/>
</dbReference>
<dbReference type="PANTHER" id="PTHR24419:SF18">
    <property type="entry name" value="SERINE_THREONINE-PROTEIN KINASE HASPIN"/>
    <property type="match status" value="1"/>
</dbReference>
<name>A0A176WQH4_MARPO</name>
<organism evidence="15 16">
    <name type="scientific">Marchantia polymorpha subsp. ruderalis</name>
    <dbReference type="NCBI Taxonomy" id="1480154"/>
    <lineage>
        <taxon>Eukaryota</taxon>
        <taxon>Viridiplantae</taxon>
        <taxon>Streptophyta</taxon>
        <taxon>Embryophyta</taxon>
        <taxon>Marchantiophyta</taxon>
        <taxon>Marchantiopsida</taxon>
        <taxon>Marchantiidae</taxon>
        <taxon>Marchantiales</taxon>
        <taxon>Marchantiaceae</taxon>
        <taxon>Marchantia</taxon>
    </lineage>
</organism>
<dbReference type="SMART" id="SM01331">
    <property type="entry name" value="DUF3635"/>
    <property type="match status" value="1"/>
</dbReference>
<dbReference type="EC" id="2.7.11.1" evidence="3"/>
<gene>
    <name evidence="15" type="ORF">AXG93_464s1110</name>
</gene>
<dbReference type="GO" id="GO:0005737">
    <property type="term" value="C:cytoplasm"/>
    <property type="evidence" value="ECO:0007669"/>
    <property type="project" value="UniProtKB-SubCell"/>
</dbReference>
<comment type="catalytic activity">
    <reaction evidence="12">
        <text>L-seryl-[protein] + ATP = O-phospho-L-seryl-[protein] + ADP + H(+)</text>
        <dbReference type="Rhea" id="RHEA:17989"/>
        <dbReference type="Rhea" id="RHEA-COMP:9863"/>
        <dbReference type="Rhea" id="RHEA-COMP:11604"/>
        <dbReference type="ChEBI" id="CHEBI:15378"/>
        <dbReference type="ChEBI" id="CHEBI:29999"/>
        <dbReference type="ChEBI" id="CHEBI:30616"/>
        <dbReference type="ChEBI" id="CHEBI:83421"/>
        <dbReference type="ChEBI" id="CHEBI:456216"/>
        <dbReference type="EC" id="2.7.11.1"/>
    </reaction>
</comment>
<comment type="catalytic activity">
    <reaction evidence="11">
        <text>L-threonyl-[protein] + ATP = O-phospho-L-threonyl-[protein] + ADP + H(+)</text>
        <dbReference type="Rhea" id="RHEA:46608"/>
        <dbReference type="Rhea" id="RHEA-COMP:11060"/>
        <dbReference type="Rhea" id="RHEA-COMP:11605"/>
        <dbReference type="ChEBI" id="CHEBI:15378"/>
        <dbReference type="ChEBI" id="CHEBI:30013"/>
        <dbReference type="ChEBI" id="CHEBI:30616"/>
        <dbReference type="ChEBI" id="CHEBI:61977"/>
        <dbReference type="ChEBI" id="CHEBI:456216"/>
        <dbReference type="EC" id="2.7.11.1"/>
    </reaction>
</comment>
<proteinExistence type="predicted"/>
<dbReference type="AlphaFoldDB" id="A0A176WQH4"/>
<keyword evidence="9" id="KW-0418">Kinase</keyword>
<dbReference type="PROSITE" id="PS50011">
    <property type="entry name" value="PROTEIN_KINASE_DOM"/>
    <property type="match status" value="1"/>
</dbReference>
<evidence type="ECO:0000256" key="12">
    <source>
        <dbReference type="ARBA" id="ARBA00048679"/>
    </source>
</evidence>
<dbReference type="EMBL" id="LVLJ01000173">
    <property type="protein sequence ID" value="OAE35378.1"/>
    <property type="molecule type" value="Genomic_DNA"/>
</dbReference>
<feature type="compositionally biased region" description="Acidic residues" evidence="13">
    <location>
        <begin position="454"/>
        <end position="473"/>
    </location>
</feature>
<dbReference type="InterPro" id="IPR024604">
    <property type="entry name" value="GSG2_C"/>
</dbReference>
<reference evidence="15" key="1">
    <citation type="submission" date="2016-03" db="EMBL/GenBank/DDBJ databases">
        <title>Mechanisms controlling the formation of the plant cell surface in tip-growing cells are functionally conserved among land plants.</title>
        <authorList>
            <person name="Honkanen S."/>
            <person name="Jones V.A."/>
            <person name="Morieri G."/>
            <person name="Champion C."/>
            <person name="Hetherington A.J."/>
            <person name="Kelly S."/>
            <person name="Saint-Marcoux D."/>
            <person name="Proust H."/>
            <person name="Prescott H."/>
            <person name="Dolan L."/>
        </authorList>
    </citation>
    <scope>NUCLEOTIDE SEQUENCE [LARGE SCALE GENOMIC DNA]</scope>
    <source>
        <tissue evidence="15">Whole gametophyte</tissue>
    </source>
</reference>
<feature type="domain" description="Protein kinase" evidence="14">
    <location>
        <begin position="515"/>
        <end position="829"/>
    </location>
</feature>
<dbReference type="InterPro" id="IPR011009">
    <property type="entry name" value="Kinase-like_dom_sf"/>
</dbReference>
<dbReference type="GO" id="GO:0000278">
    <property type="term" value="P:mitotic cell cycle"/>
    <property type="evidence" value="ECO:0007669"/>
    <property type="project" value="TreeGrafter"/>
</dbReference>
<comment type="subcellular location">
    <subcellularLocation>
        <location evidence="1">Chromosome</location>
    </subcellularLocation>
    <subcellularLocation>
        <location evidence="2">Cytoplasm</location>
    </subcellularLocation>
</comment>
<evidence type="ECO:0000256" key="5">
    <source>
        <dbReference type="ARBA" id="ARBA00022490"/>
    </source>
</evidence>
<dbReference type="SUPFAM" id="SSF56112">
    <property type="entry name" value="Protein kinase-like (PK-like)"/>
    <property type="match status" value="1"/>
</dbReference>
<keyword evidence="4" id="KW-0158">Chromosome</keyword>
<accession>A0A176WQH4</accession>
<keyword evidence="5" id="KW-0963">Cytoplasm</keyword>
<evidence type="ECO:0000256" key="11">
    <source>
        <dbReference type="ARBA" id="ARBA00047899"/>
    </source>
</evidence>
<dbReference type="InterPro" id="IPR000719">
    <property type="entry name" value="Prot_kinase_dom"/>
</dbReference>
<feature type="compositionally biased region" description="Basic and acidic residues" evidence="13">
    <location>
        <begin position="365"/>
        <end position="400"/>
    </location>
</feature>
<evidence type="ECO:0000256" key="9">
    <source>
        <dbReference type="ARBA" id="ARBA00022777"/>
    </source>
</evidence>
<keyword evidence="16" id="KW-1185">Reference proteome</keyword>
<evidence type="ECO:0000256" key="13">
    <source>
        <dbReference type="SAM" id="MobiDB-lite"/>
    </source>
</evidence>
<evidence type="ECO:0000256" key="10">
    <source>
        <dbReference type="ARBA" id="ARBA00022840"/>
    </source>
</evidence>
<protein>
    <recommendedName>
        <fullName evidence="3">non-specific serine/threonine protein kinase</fullName>
        <ecNumber evidence="3">2.7.11.1</ecNumber>
    </recommendedName>
</protein>